<keyword evidence="2" id="KW-1185">Reference proteome</keyword>
<organism evidence="1 2">
    <name type="scientific">Noviherbaspirillum humi</name>
    <dbReference type="NCBI Taxonomy" id="1688639"/>
    <lineage>
        <taxon>Bacteria</taxon>
        <taxon>Pseudomonadati</taxon>
        <taxon>Pseudomonadota</taxon>
        <taxon>Betaproteobacteria</taxon>
        <taxon>Burkholderiales</taxon>
        <taxon>Oxalobacteraceae</taxon>
        <taxon>Noviherbaspirillum</taxon>
    </lineage>
</organism>
<dbReference type="Proteomes" id="UP000198284">
    <property type="component" value="Unassembled WGS sequence"/>
</dbReference>
<evidence type="ECO:0000313" key="1">
    <source>
        <dbReference type="EMBL" id="SNT37408.1"/>
    </source>
</evidence>
<sequence length="32" mass="3745">MVMQRKTHRRVLFENCALCNSLSDITLTEDGY</sequence>
<reference evidence="1 2" key="1">
    <citation type="submission" date="2017-06" db="EMBL/GenBank/DDBJ databases">
        <authorList>
            <person name="Kim H.J."/>
            <person name="Triplett B.A."/>
        </authorList>
    </citation>
    <scope>NUCLEOTIDE SEQUENCE [LARGE SCALE GENOMIC DNA]</scope>
    <source>
        <strain evidence="1 2">U15</strain>
    </source>
</reference>
<proteinExistence type="predicted"/>
<protein>
    <submittedName>
        <fullName evidence="1">Uncharacterized protein</fullName>
    </submittedName>
</protein>
<dbReference type="EMBL" id="FZOT01000031">
    <property type="protein sequence ID" value="SNT37408.1"/>
    <property type="molecule type" value="Genomic_DNA"/>
</dbReference>
<dbReference type="AlphaFoldDB" id="A0A239M5I5"/>
<accession>A0A239M5I5</accession>
<name>A0A239M5I5_9BURK</name>
<evidence type="ECO:0000313" key="2">
    <source>
        <dbReference type="Proteomes" id="UP000198284"/>
    </source>
</evidence>
<gene>
    <name evidence="1" type="ORF">SAMN06265795_1319</name>
</gene>